<name>A0A2C5YJX0_9HYPO</name>
<organism evidence="2 3">
    <name type="scientific">Ophiocordyceps australis</name>
    <dbReference type="NCBI Taxonomy" id="1399860"/>
    <lineage>
        <taxon>Eukaryota</taxon>
        <taxon>Fungi</taxon>
        <taxon>Dikarya</taxon>
        <taxon>Ascomycota</taxon>
        <taxon>Pezizomycotina</taxon>
        <taxon>Sordariomycetes</taxon>
        <taxon>Hypocreomycetidae</taxon>
        <taxon>Hypocreales</taxon>
        <taxon>Ophiocordycipitaceae</taxon>
        <taxon>Ophiocordyceps</taxon>
    </lineage>
</organism>
<keyword evidence="1" id="KW-0560">Oxidoreductase</keyword>
<sequence length="628" mass="69778">MGSIIRNSSEAVPLVPAQIPSSTPTGPVDARAVADQVLGALNQALLHKDYSALVQLFIKDGFWRDHLALSWRFRVIQGRDAILGFLESCAKSRDGFRLKNLTLDGSGPSREPSVAQFDVDGKLKGVQAFFVFETAVGSGRGIMRLVLDQGHWKIFTFYTVLQELRGFQEAVYHRRPLGVELDNGKPGKKNWAERLEQRRSFADGSEPAVLVVGAGQAGLAMAARLQMLGVNTLVIDRNKRVGDNWRGRYHHLTLHDPVWYDHMPYIKFPPQWPVFCPKDKLAGFLESYAELLELNVWLQTELESCEWDKEKQTWTARVLQKFDGGTRHKEFHPRHIIQATGLSGLKHEPSFKGMDTFKGSRLCHSSEFPGAQKLDQKGSKKAVVIGCCNSGHDIAQDFFENGYDVTIIQRSSTHVSSSSAILKLSLGGLYEEDGPPVEDADILANGFPSSVLKTIHIQLGTRIQKHDRETLDGLEKAGFKTNGGPDGSGLFFQYFEHSGGYYIDVGASKLIADGSIKCKQGQEVAEILPHGLRLADGSELKADEIILATGYQNMRSQTRQMFGDHVADSVGDVLGFNDEGEFRTIWQQSGHPGFWFHGGNLGQDRFFSRLLALQIKGIEEGLYKYGEV</sequence>
<dbReference type="OrthoDB" id="74360at2759"/>
<dbReference type="GO" id="GO:0050660">
    <property type="term" value="F:flavin adenine dinucleotide binding"/>
    <property type="evidence" value="ECO:0007669"/>
    <property type="project" value="TreeGrafter"/>
</dbReference>
<accession>A0A2C5YJX0</accession>
<dbReference type="SUPFAM" id="SSF51905">
    <property type="entry name" value="FAD/NAD(P)-binding domain"/>
    <property type="match status" value="1"/>
</dbReference>
<proteinExistence type="predicted"/>
<dbReference type="SUPFAM" id="SSF54427">
    <property type="entry name" value="NTF2-like"/>
    <property type="match status" value="1"/>
</dbReference>
<dbReference type="InterPro" id="IPR050982">
    <property type="entry name" value="Auxin_biosynth/cation_transpt"/>
</dbReference>
<dbReference type="PANTHER" id="PTHR43539:SF68">
    <property type="entry name" value="FLAVIN-BINDING MONOOXYGENASE-LIKE PROTEIN (AFU_ORTHOLOGUE AFUA_4G09220)"/>
    <property type="match status" value="1"/>
</dbReference>
<evidence type="ECO:0000313" key="3">
    <source>
        <dbReference type="Proteomes" id="UP000224854"/>
    </source>
</evidence>
<evidence type="ECO:0000256" key="1">
    <source>
        <dbReference type="ARBA" id="ARBA00023002"/>
    </source>
</evidence>
<dbReference type="Gene3D" id="3.50.50.60">
    <property type="entry name" value="FAD/NAD(P)-binding domain"/>
    <property type="match status" value="1"/>
</dbReference>
<dbReference type="Proteomes" id="UP000224854">
    <property type="component" value="Unassembled WGS sequence"/>
</dbReference>
<keyword evidence="3" id="KW-1185">Reference proteome</keyword>
<dbReference type="InterPro" id="IPR032710">
    <property type="entry name" value="NTF2-like_dom_sf"/>
</dbReference>
<evidence type="ECO:0000313" key="2">
    <source>
        <dbReference type="EMBL" id="PHH78378.1"/>
    </source>
</evidence>
<dbReference type="Pfam" id="PF13738">
    <property type="entry name" value="Pyr_redox_3"/>
    <property type="match status" value="1"/>
</dbReference>
<protein>
    <submittedName>
        <fullName evidence="2">Uncharacterized protein</fullName>
    </submittedName>
</protein>
<comment type="caution">
    <text evidence="2">The sequence shown here is derived from an EMBL/GenBank/DDBJ whole genome shotgun (WGS) entry which is preliminary data.</text>
</comment>
<reference evidence="2 3" key="1">
    <citation type="submission" date="2017-06" db="EMBL/GenBank/DDBJ databases">
        <title>Ant-infecting Ophiocordyceps genomes reveal a high diversity of potential behavioral manipulation genes and a possible major role for enterotoxins.</title>
        <authorList>
            <person name="De Bekker C."/>
            <person name="Evans H.C."/>
            <person name="Brachmann A."/>
            <person name="Hughes D.P."/>
        </authorList>
    </citation>
    <scope>NUCLEOTIDE SEQUENCE [LARGE SCALE GENOMIC DNA]</scope>
    <source>
        <strain evidence="2 3">1348a</strain>
    </source>
</reference>
<gene>
    <name evidence="2" type="ORF">CDD82_3071</name>
</gene>
<dbReference type="AlphaFoldDB" id="A0A2C5YJX0"/>
<dbReference type="GO" id="GO:0004497">
    <property type="term" value="F:monooxygenase activity"/>
    <property type="evidence" value="ECO:0007669"/>
    <property type="project" value="TreeGrafter"/>
</dbReference>
<dbReference type="EMBL" id="NJEU01000226">
    <property type="protein sequence ID" value="PHH78378.1"/>
    <property type="molecule type" value="Genomic_DNA"/>
</dbReference>
<dbReference type="PANTHER" id="PTHR43539">
    <property type="entry name" value="FLAVIN-BINDING MONOOXYGENASE-LIKE PROTEIN (AFU_ORTHOLOGUE AFUA_4G09220)"/>
    <property type="match status" value="1"/>
</dbReference>
<dbReference type="InterPro" id="IPR036188">
    <property type="entry name" value="FAD/NAD-bd_sf"/>
</dbReference>